<dbReference type="CDD" id="cd07623">
    <property type="entry name" value="BAR_SNX1_2"/>
    <property type="match status" value="1"/>
</dbReference>
<dbReference type="SUPFAM" id="SSF64268">
    <property type="entry name" value="PX domain"/>
    <property type="match status" value="1"/>
</dbReference>
<dbReference type="FunFam" id="1.20.1270.60:FF:000022">
    <property type="entry name" value="Sorting nexin 3 protein"/>
    <property type="match status" value="1"/>
</dbReference>
<dbReference type="GO" id="GO:0034498">
    <property type="term" value="P:early endosome to Golgi transport"/>
    <property type="evidence" value="ECO:0007669"/>
    <property type="project" value="TreeGrafter"/>
</dbReference>
<evidence type="ECO:0000256" key="11">
    <source>
        <dbReference type="SAM" id="MobiDB-lite"/>
    </source>
</evidence>
<keyword evidence="7" id="KW-0597">Phosphoprotein</keyword>
<dbReference type="GO" id="GO:0098796">
    <property type="term" value="C:membrane protein complex"/>
    <property type="evidence" value="ECO:0007669"/>
    <property type="project" value="UniProtKB-ARBA"/>
</dbReference>
<feature type="compositionally biased region" description="Polar residues" evidence="11">
    <location>
        <begin position="124"/>
        <end position="137"/>
    </location>
</feature>
<dbReference type="PROSITE" id="PS50195">
    <property type="entry name" value="PX"/>
    <property type="match status" value="1"/>
</dbReference>
<dbReference type="PANTHER" id="PTHR10555:SF170">
    <property type="entry name" value="FI18122P1"/>
    <property type="match status" value="1"/>
</dbReference>
<evidence type="ECO:0000256" key="6">
    <source>
        <dbReference type="ARBA" id="ARBA00022490"/>
    </source>
</evidence>
<feature type="compositionally biased region" description="Low complexity" evidence="11">
    <location>
        <begin position="107"/>
        <end position="120"/>
    </location>
</feature>
<dbReference type="Proteomes" id="UP000318571">
    <property type="component" value="Chromosome 9"/>
</dbReference>
<comment type="caution">
    <text evidence="13">The sequence shown here is derived from an EMBL/GenBank/DDBJ whole genome shotgun (WGS) entry which is preliminary data.</text>
</comment>
<evidence type="ECO:0000313" key="14">
    <source>
        <dbReference type="Proteomes" id="UP000318571"/>
    </source>
</evidence>
<sequence>MSGSRNVRTQSEESEEDIFQSTFANADNVNKVKITGICHADHQTKLGIGHHMDPTLVAHQINQARNEGAEKSDPSKEEGSPEATRDWPHPRPAPMSRSTRPAALLRAQSAHSAPSAQSGATGTWLHSQIGTDDTYSSPDEFDHEDEDVVMEITVHEPHKVGEGMSAFMAYRVVTHTNLPGFNGAEVSVVRRFSDFLGVHEKLREKYLPRGRIIPPAPEKSILGTTKVKIASHNGAAGGTGSLPTGTDSPGGNGSTQSSPNQKEFIARRRFALERFINRVAQHPVLRRDMIFIEFLQSNQDLPRATSTSALSSASVLRLIGRMGDTVNKMTYKMEENDPWYEDKVQQIDHLAAQLKKLYALAESLVQCRQDLASATGYFAHSTAMLANCEEAHSLSRALAQLAKVEESIELVHQDQAKADYFYLFELIKDYVGLVGAVKDALSERSKSFQNWQNAQSMLIKKKEQRSRLEMGGRTDKIPIANEEVIEWELRLEENQVNFNRISEVIKVEIALFERYRVKDFKVAIIQYLEALMKCQLQMVKHWEDFLPEVKNILY</sequence>
<evidence type="ECO:0000256" key="5">
    <source>
        <dbReference type="ARBA" id="ARBA00022448"/>
    </source>
</evidence>
<dbReference type="AlphaFoldDB" id="A0A553NZU1"/>
<keyword evidence="8" id="KW-0653">Protein transport</keyword>
<dbReference type="OMA" id="VGQCERD"/>
<accession>A0A553NZU1</accession>
<dbReference type="Gene3D" id="3.30.1520.10">
    <property type="entry name" value="Phox-like domain"/>
    <property type="match status" value="1"/>
</dbReference>
<dbReference type="OrthoDB" id="271164at2759"/>
<evidence type="ECO:0000256" key="8">
    <source>
        <dbReference type="ARBA" id="ARBA00022927"/>
    </source>
</evidence>
<keyword evidence="14" id="KW-1185">Reference proteome</keyword>
<evidence type="ECO:0000256" key="9">
    <source>
        <dbReference type="ARBA" id="ARBA00023034"/>
    </source>
</evidence>
<proteinExistence type="inferred from homology"/>
<dbReference type="InterPro" id="IPR027267">
    <property type="entry name" value="AH/BAR_dom_sf"/>
</dbReference>
<dbReference type="Gene3D" id="1.20.1270.60">
    <property type="entry name" value="Arfaptin homology (AH) domain/BAR domain"/>
    <property type="match status" value="1"/>
</dbReference>
<comment type="similarity">
    <text evidence="4">Belongs to the sorting nexin family.</text>
</comment>
<dbReference type="GO" id="GO:0010008">
    <property type="term" value="C:endosome membrane"/>
    <property type="evidence" value="ECO:0007669"/>
    <property type="project" value="TreeGrafter"/>
</dbReference>
<dbReference type="InterPro" id="IPR036871">
    <property type="entry name" value="PX_dom_sf"/>
</dbReference>
<feature type="region of interest" description="Disordered" evidence="11">
    <location>
        <begin position="65"/>
        <end position="141"/>
    </location>
</feature>
<dbReference type="STRING" id="6832.A0A553NZU1"/>
<dbReference type="GO" id="GO:0015031">
    <property type="term" value="P:protein transport"/>
    <property type="evidence" value="ECO:0007669"/>
    <property type="project" value="UniProtKB-KW"/>
</dbReference>
<dbReference type="EMBL" id="VCGU01000009">
    <property type="protein sequence ID" value="TRY70959.1"/>
    <property type="molecule type" value="Genomic_DNA"/>
</dbReference>
<evidence type="ECO:0000256" key="1">
    <source>
        <dbReference type="ARBA" id="ARBA00004287"/>
    </source>
</evidence>
<feature type="domain" description="PX" evidence="12">
    <location>
        <begin position="148"/>
        <end position="301"/>
    </location>
</feature>
<evidence type="ECO:0000256" key="10">
    <source>
        <dbReference type="ARBA" id="ARBA00023136"/>
    </source>
</evidence>
<evidence type="ECO:0000256" key="4">
    <source>
        <dbReference type="ARBA" id="ARBA00010883"/>
    </source>
</evidence>
<keyword evidence="6" id="KW-0963">Cytoplasm</keyword>
<dbReference type="PANTHER" id="PTHR10555">
    <property type="entry name" value="SORTING NEXIN"/>
    <property type="match status" value="1"/>
</dbReference>
<comment type="subcellular location">
    <subcellularLocation>
        <location evidence="2">Cytoplasm</location>
    </subcellularLocation>
    <subcellularLocation>
        <location evidence="3">Golgi apparatus</location>
    </subcellularLocation>
    <subcellularLocation>
        <location evidence="1">Membrane</location>
        <topology evidence="1">Peripheral membrane protein</topology>
        <orientation evidence="1">Cytoplasmic side</orientation>
    </subcellularLocation>
</comment>
<feature type="compositionally biased region" description="Basic and acidic residues" evidence="11">
    <location>
        <begin position="67"/>
        <end position="89"/>
    </location>
</feature>
<evidence type="ECO:0000256" key="7">
    <source>
        <dbReference type="ARBA" id="ARBA00022553"/>
    </source>
</evidence>
<dbReference type="InterPro" id="IPR001683">
    <property type="entry name" value="PX_dom"/>
</dbReference>
<keyword evidence="5" id="KW-0813">Transport</keyword>
<dbReference type="Pfam" id="PF00787">
    <property type="entry name" value="PX"/>
    <property type="match status" value="1"/>
</dbReference>
<evidence type="ECO:0000256" key="3">
    <source>
        <dbReference type="ARBA" id="ARBA00004555"/>
    </source>
</evidence>
<name>A0A553NZU1_TIGCA</name>
<dbReference type="Pfam" id="PF09325">
    <property type="entry name" value="Vps5"/>
    <property type="match status" value="1"/>
</dbReference>
<dbReference type="GO" id="GO:0005794">
    <property type="term" value="C:Golgi apparatus"/>
    <property type="evidence" value="ECO:0007669"/>
    <property type="project" value="UniProtKB-SubCell"/>
</dbReference>
<organism evidence="13 14">
    <name type="scientific">Tigriopus californicus</name>
    <name type="common">Marine copepod</name>
    <dbReference type="NCBI Taxonomy" id="6832"/>
    <lineage>
        <taxon>Eukaryota</taxon>
        <taxon>Metazoa</taxon>
        <taxon>Ecdysozoa</taxon>
        <taxon>Arthropoda</taxon>
        <taxon>Crustacea</taxon>
        <taxon>Multicrustacea</taxon>
        <taxon>Hexanauplia</taxon>
        <taxon>Copepoda</taxon>
        <taxon>Harpacticoida</taxon>
        <taxon>Harpacticidae</taxon>
        <taxon>Tigriopus</taxon>
    </lineage>
</organism>
<dbReference type="CDD" id="cd06859">
    <property type="entry name" value="PX_SNX1_2_like"/>
    <property type="match status" value="1"/>
</dbReference>
<dbReference type="GO" id="GO:0035091">
    <property type="term" value="F:phosphatidylinositol binding"/>
    <property type="evidence" value="ECO:0007669"/>
    <property type="project" value="InterPro"/>
</dbReference>
<dbReference type="SMART" id="SM00312">
    <property type="entry name" value="PX"/>
    <property type="match status" value="1"/>
</dbReference>
<evidence type="ECO:0000259" key="12">
    <source>
        <dbReference type="PROSITE" id="PS50195"/>
    </source>
</evidence>
<keyword evidence="9" id="KW-0333">Golgi apparatus</keyword>
<gene>
    <name evidence="13" type="ORF">TCAL_11623</name>
</gene>
<dbReference type="GO" id="GO:0005829">
    <property type="term" value="C:cytosol"/>
    <property type="evidence" value="ECO:0007669"/>
    <property type="project" value="GOC"/>
</dbReference>
<reference evidence="13 14" key="1">
    <citation type="journal article" date="2018" name="Nat. Ecol. Evol.">
        <title>Genomic signatures of mitonuclear coevolution across populations of Tigriopus californicus.</title>
        <authorList>
            <person name="Barreto F.S."/>
            <person name="Watson E.T."/>
            <person name="Lima T.G."/>
            <person name="Willett C.S."/>
            <person name="Edmands S."/>
            <person name="Li W."/>
            <person name="Burton R.S."/>
        </authorList>
    </citation>
    <scope>NUCLEOTIDE SEQUENCE [LARGE SCALE GENOMIC DNA]</scope>
    <source>
        <strain evidence="13 14">San Diego</strain>
    </source>
</reference>
<evidence type="ECO:0000256" key="2">
    <source>
        <dbReference type="ARBA" id="ARBA00004496"/>
    </source>
</evidence>
<keyword evidence="10" id="KW-0472">Membrane</keyword>
<evidence type="ECO:0000313" key="13">
    <source>
        <dbReference type="EMBL" id="TRY70959.1"/>
    </source>
</evidence>
<protein>
    <recommendedName>
        <fullName evidence="12">PX domain-containing protein</fullName>
    </recommendedName>
</protein>
<feature type="region of interest" description="Disordered" evidence="11">
    <location>
        <begin position="232"/>
        <end position="261"/>
    </location>
</feature>
<dbReference type="InterPro" id="IPR015404">
    <property type="entry name" value="Vps5_C"/>
</dbReference>